<feature type="non-terminal residue" evidence="1">
    <location>
        <position position="52"/>
    </location>
</feature>
<sequence length="52" mass="5856">MGIGDSKTFSIGLGVKMVHARSQWGIHSHLQHTCHHIYLIITIKINKLIMCS</sequence>
<evidence type="ECO:0000313" key="2">
    <source>
        <dbReference type="Proteomes" id="UP001497382"/>
    </source>
</evidence>
<dbReference type="Proteomes" id="UP001497382">
    <property type="component" value="Unassembled WGS sequence"/>
</dbReference>
<accession>A0AAV1ZQE0</accession>
<organism evidence="1 2">
    <name type="scientific">Larinioides sclopetarius</name>
    <dbReference type="NCBI Taxonomy" id="280406"/>
    <lineage>
        <taxon>Eukaryota</taxon>
        <taxon>Metazoa</taxon>
        <taxon>Ecdysozoa</taxon>
        <taxon>Arthropoda</taxon>
        <taxon>Chelicerata</taxon>
        <taxon>Arachnida</taxon>
        <taxon>Araneae</taxon>
        <taxon>Araneomorphae</taxon>
        <taxon>Entelegynae</taxon>
        <taxon>Araneoidea</taxon>
        <taxon>Araneidae</taxon>
        <taxon>Larinioides</taxon>
    </lineage>
</organism>
<evidence type="ECO:0000313" key="1">
    <source>
        <dbReference type="EMBL" id="CAL1273870.1"/>
    </source>
</evidence>
<reference evidence="1 2" key="1">
    <citation type="submission" date="2024-04" db="EMBL/GenBank/DDBJ databases">
        <authorList>
            <person name="Rising A."/>
            <person name="Reimegard J."/>
            <person name="Sonavane S."/>
            <person name="Akerstrom W."/>
            <person name="Nylinder S."/>
            <person name="Hedman E."/>
            <person name="Kallberg Y."/>
        </authorList>
    </citation>
    <scope>NUCLEOTIDE SEQUENCE [LARGE SCALE GENOMIC DNA]</scope>
</reference>
<gene>
    <name evidence="1" type="ORF">LARSCL_LOCUS7138</name>
</gene>
<protein>
    <submittedName>
        <fullName evidence="1">Uncharacterized protein</fullName>
    </submittedName>
</protein>
<dbReference type="AlphaFoldDB" id="A0AAV1ZQE0"/>
<name>A0AAV1ZQE0_9ARAC</name>
<comment type="caution">
    <text evidence="1">The sequence shown here is derived from an EMBL/GenBank/DDBJ whole genome shotgun (WGS) entry which is preliminary data.</text>
</comment>
<dbReference type="EMBL" id="CAXIEN010000071">
    <property type="protein sequence ID" value="CAL1273870.1"/>
    <property type="molecule type" value="Genomic_DNA"/>
</dbReference>
<proteinExistence type="predicted"/>
<keyword evidence="2" id="KW-1185">Reference proteome</keyword>